<dbReference type="InParanoid" id="A0A2U3MW23"/>
<dbReference type="RefSeq" id="WP_121973108.1">
    <property type="nucleotide sequence ID" value="NZ_OOGT01000022.1"/>
</dbReference>
<sequence>MKSELSIQKINFKDISNIQVDHWSNTLHTTSIIFLPAIGVPVAKYEKLFQHLFGIGYNLIYADYPGCGRNTPTVSRHFDYGYADLIDEFIPQLHKIAKGNAAKKIILFGHSLGGHLATLYAQHHRIITIGIATGNIGLRYWDLKGKINILKAATVFNVMILKDGFLAGYKVGFGNKEAKSLMRDWSKTIFTGNYKHISGKNESVSSNQALFIQLKNDHFAPLPSTLGLSKYFTNPDIITLDLTSDIQGNQHSAWIKQPELIVTTIKNWLQKH</sequence>
<dbReference type="EMBL" id="OOGT01000022">
    <property type="protein sequence ID" value="SPL69584.1"/>
    <property type="molecule type" value="Genomic_DNA"/>
</dbReference>
<organism evidence="2 3">
    <name type="scientific">Acinetobacter stercoris</name>
    <dbReference type="NCBI Taxonomy" id="2126983"/>
    <lineage>
        <taxon>Bacteria</taxon>
        <taxon>Pseudomonadati</taxon>
        <taxon>Pseudomonadota</taxon>
        <taxon>Gammaproteobacteria</taxon>
        <taxon>Moraxellales</taxon>
        <taxon>Moraxellaceae</taxon>
        <taxon>Acinetobacter</taxon>
    </lineage>
</organism>
<dbReference type="Pfam" id="PF12146">
    <property type="entry name" value="Hydrolase_4"/>
    <property type="match status" value="1"/>
</dbReference>
<proteinExistence type="predicted"/>
<gene>
    <name evidence="2" type="ORF">KPC_0762</name>
</gene>
<dbReference type="AlphaFoldDB" id="A0A2U3MW23"/>
<keyword evidence="3" id="KW-1185">Reference proteome</keyword>
<dbReference type="PANTHER" id="PTHR43798:SF33">
    <property type="entry name" value="HYDROLASE, PUTATIVE (AFU_ORTHOLOGUE AFUA_2G14860)-RELATED"/>
    <property type="match status" value="1"/>
</dbReference>
<reference evidence="3" key="1">
    <citation type="submission" date="2018-03" db="EMBL/GenBank/DDBJ databases">
        <authorList>
            <person name="Blom J."/>
        </authorList>
    </citation>
    <scope>NUCLEOTIDE SEQUENCE [LARGE SCALE GENOMIC DNA]</scope>
    <source>
        <strain evidence="3">KPC-SM-21</strain>
    </source>
</reference>
<dbReference type="GO" id="GO:0016787">
    <property type="term" value="F:hydrolase activity"/>
    <property type="evidence" value="ECO:0007669"/>
    <property type="project" value="UniProtKB-KW"/>
</dbReference>
<protein>
    <submittedName>
        <fullName evidence="2">Alpha/beta hydrolase family protein</fullName>
    </submittedName>
</protein>
<dbReference type="OrthoDB" id="9785076at2"/>
<dbReference type="GO" id="GO:0016020">
    <property type="term" value="C:membrane"/>
    <property type="evidence" value="ECO:0007669"/>
    <property type="project" value="TreeGrafter"/>
</dbReference>
<accession>A0A2U3MW23</accession>
<evidence type="ECO:0000259" key="1">
    <source>
        <dbReference type="Pfam" id="PF12146"/>
    </source>
</evidence>
<dbReference type="InterPro" id="IPR029058">
    <property type="entry name" value="AB_hydrolase_fold"/>
</dbReference>
<dbReference type="Proteomes" id="UP000245974">
    <property type="component" value="Unassembled WGS sequence"/>
</dbReference>
<name>A0A2U3MW23_9GAMM</name>
<dbReference type="InterPro" id="IPR022742">
    <property type="entry name" value="Hydrolase_4"/>
</dbReference>
<dbReference type="PANTHER" id="PTHR43798">
    <property type="entry name" value="MONOACYLGLYCEROL LIPASE"/>
    <property type="match status" value="1"/>
</dbReference>
<dbReference type="SUPFAM" id="SSF53474">
    <property type="entry name" value="alpha/beta-Hydrolases"/>
    <property type="match status" value="1"/>
</dbReference>
<keyword evidence="2" id="KW-0378">Hydrolase</keyword>
<feature type="domain" description="Serine aminopeptidase S33" evidence="1">
    <location>
        <begin position="39"/>
        <end position="126"/>
    </location>
</feature>
<evidence type="ECO:0000313" key="2">
    <source>
        <dbReference type="EMBL" id="SPL69584.1"/>
    </source>
</evidence>
<dbReference type="Gene3D" id="3.40.50.1820">
    <property type="entry name" value="alpha/beta hydrolase"/>
    <property type="match status" value="1"/>
</dbReference>
<dbReference type="InterPro" id="IPR050266">
    <property type="entry name" value="AB_hydrolase_sf"/>
</dbReference>
<evidence type="ECO:0000313" key="3">
    <source>
        <dbReference type="Proteomes" id="UP000245974"/>
    </source>
</evidence>